<gene>
    <name evidence="5" type="ORF">BI364_17025</name>
</gene>
<name>A0A1D8ISC8_9GAMM</name>
<dbReference type="KEGG" id="aprs:BI364_17025"/>
<dbReference type="RefSeq" id="WP_070079750.1">
    <property type="nucleotide sequence ID" value="NZ_CP017415.1"/>
</dbReference>
<organism evidence="5 6">
    <name type="scientific">Acidihalobacter yilgarnensis</name>
    <dbReference type="NCBI Taxonomy" id="2819280"/>
    <lineage>
        <taxon>Bacteria</taxon>
        <taxon>Pseudomonadati</taxon>
        <taxon>Pseudomonadota</taxon>
        <taxon>Gammaproteobacteria</taxon>
        <taxon>Chromatiales</taxon>
        <taxon>Ectothiorhodospiraceae</taxon>
        <taxon>Acidihalobacter</taxon>
    </lineage>
</organism>
<proteinExistence type="predicted"/>
<keyword evidence="6" id="KW-1185">Reference proteome</keyword>
<dbReference type="CDD" id="cd08916">
    <property type="entry name" value="TrHb3_P"/>
    <property type="match status" value="1"/>
</dbReference>
<dbReference type="SUPFAM" id="SSF46458">
    <property type="entry name" value="Globin-like"/>
    <property type="match status" value="1"/>
</dbReference>
<accession>A0A1D8ISC8</accession>
<keyword evidence="1" id="KW-0813">Transport</keyword>
<protein>
    <recommendedName>
        <fullName evidence="7">Globin</fullName>
    </recommendedName>
</protein>
<dbReference type="GO" id="GO:0046872">
    <property type="term" value="F:metal ion binding"/>
    <property type="evidence" value="ECO:0007669"/>
    <property type="project" value="UniProtKB-KW"/>
</dbReference>
<sequence length="128" mass="14636">MEHRQLNPLCARIGRDRVDQVITAFYEHLRADALLAPLFAHIGDAARHERRVADFWWIAMGGQPPAYEVSVDMLGVHAGMRLRPEHFARWLALLHDSLERHLEPPLASDWLRMAEGIVLRLRTALGVC</sequence>
<dbReference type="Gene3D" id="1.10.490.10">
    <property type="entry name" value="Globins"/>
    <property type="match status" value="1"/>
</dbReference>
<evidence type="ECO:0000313" key="6">
    <source>
        <dbReference type="Proteomes" id="UP000095401"/>
    </source>
</evidence>
<evidence type="ECO:0000256" key="2">
    <source>
        <dbReference type="ARBA" id="ARBA00022617"/>
    </source>
</evidence>
<dbReference type="EMBL" id="CP017415">
    <property type="protein sequence ID" value="AOU99401.1"/>
    <property type="molecule type" value="Genomic_DNA"/>
</dbReference>
<evidence type="ECO:0000256" key="3">
    <source>
        <dbReference type="ARBA" id="ARBA00022723"/>
    </source>
</evidence>
<dbReference type="GO" id="GO:0020037">
    <property type="term" value="F:heme binding"/>
    <property type="evidence" value="ECO:0007669"/>
    <property type="project" value="InterPro"/>
</dbReference>
<evidence type="ECO:0000256" key="1">
    <source>
        <dbReference type="ARBA" id="ARBA00022448"/>
    </source>
</evidence>
<evidence type="ECO:0008006" key="7">
    <source>
        <dbReference type="Google" id="ProtNLM"/>
    </source>
</evidence>
<evidence type="ECO:0000313" key="5">
    <source>
        <dbReference type="EMBL" id="AOU99401.1"/>
    </source>
</evidence>
<dbReference type="Pfam" id="PF01152">
    <property type="entry name" value="Bac_globin"/>
    <property type="match status" value="1"/>
</dbReference>
<dbReference type="InterPro" id="IPR009050">
    <property type="entry name" value="Globin-like_sf"/>
</dbReference>
<reference evidence="6" key="1">
    <citation type="submission" date="2016-09" db="EMBL/GenBank/DDBJ databases">
        <title>Acidihalobacter prosperus F5.</title>
        <authorList>
            <person name="Khaleque H.N."/>
            <person name="Ramsay J.P."/>
            <person name="Kaksonen A.H."/>
            <person name="Boxall N.J."/>
            <person name="Watkin E.L.J."/>
        </authorList>
    </citation>
    <scope>NUCLEOTIDE SEQUENCE [LARGE SCALE GENOMIC DNA]</scope>
    <source>
        <strain evidence="6">F5</strain>
    </source>
</reference>
<keyword evidence="3" id="KW-0479">Metal-binding</keyword>
<evidence type="ECO:0000256" key="4">
    <source>
        <dbReference type="ARBA" id="ARBA00023004"/>
    </source>
</evidence>
<dbReference type="GO" id="GO:0019825">
    <property type="term" value="F:oxygen binding"/>
    <property type="evidence" value="ECO:0007669"/>
    <property type="project" value="InterPro"/>
</dbReference>
<dbReference type="InterPro" id="IPR012292">
    <property type="entry name" value="Globin/Proto"/>
</dbReference>
<keyword evidence="2" id="KW-0349">Heme</keyword>
<dbReference type="InterPro" id="IPR001486">
    <property type="entry name" value="Hemoglobin_trunc"/>
</dbReference>
<dbReference type="Proteomes" id="UP000095401">
    <property type="component" value="Chromosome"/>
</dbReference>
<dbReference type="AlphaFoldDB" id="A0A1D8ISC8"/>
<keyword evidence="4" id="KW-0408">Iron</keyword>